<dbReference type="GO" id="GO:0016810">
    <property type="term" value="F:hydrolase activity, acting on carbon-nitrogen (but not peptide) bonds"/>
    <property type="evidence" value="ECO:0007669"/>
    <property type="project" value="InterPro"/>
</dbReference>
<feature type="domain" description="Amidohydrolase-related" evidence="1">
    <location>
        <begin position="220"/>
        <end position="328"/>
    </location>
</feature>
<dbReference type="InterPro" id="IPR011059">
    <property type="entry name" value="Metal-dep_hydrolase_composite"/>
</dbReference>
<evidence type="ECO:0000259" key="1">
    <source>
        <dbReference type="Pfam" id="PF01979"/>
    </source>
</evidence>
<dbReference type="STRING" id="1776334.APZ16_03485"/>
<dbReference type="InterPro" id="IPR032466">
    <property type="entry name" value="Metal_Hydrolase"/>
</dbReference>
<dbReference type="Gene3D" id="3.20.20.140">
    <property type="entry name" value="Metal-dependent hydrolases"/>
    <property type="match status" value="1"/>
</dbReference>
<organism evidence="2 3">
    <name type="scientific">Hadarchaeum yellowstonense</name>
    <dbReference type="NCBI Taxonomy" id="1776334"/>
    <lineage>
        <taxon>Archaea</taxon>
        <taxon>Methanobacteriati</taxon>
        <taxon>Candidatus Hadarchaeota</taxon>
        <taxon>Candidatus Hadarchaeia</taxon>
        <taxon>Candidatus Hadarchaeales</taxon>
        <taxon>Candidatus Hadarchaeaceae</taxon>
        <taxon>Candidatus Hadarchaeum</taxon>
    </lineage>
</organism>
<dbReference type="InterPro" id="IPR006680">
    <property type="entry name" value="Amidohydro-rel"/>
</dbReference>
<dbReference type="PANTHER" id="PTHR43135:SF3">
    <property type="entry name" value="ALPHA-D-RIBOSE 1-METHYLPHOSPHONATE 5-TRIPHOSPHATE DIPHOSPHATASE"/>
    <property type="match status" value="1"/>
</dbReference>
<accession>A0A147JSG8</accession>
<evidence type="ECO:0000313" key="2">
    <source>
        <dbReference type="EMBL" id="KUO39417.1"/>
    </source>
</evidence>
<gene>
    <name evidence="2" type="ORF">APZ16_03485</name>
</gene>
<dbReference type="EMBL" id="LQMQ01000065">
    <property type="protein sequence ID" value="KUO39417.1"/>
    <property type="molecule type" value="Genomic_DNA"/>
</dbReference>
<dbReference type="PANTHER" id="PTHR43135">
    <property type="entry name" value="ALPHA-D-RIBOSE 1-METHYLPHOSPHONATE 5-TRIPHOSPHATE DIPHOSPHATASE"/>
    <property type="match status" value="1"/>
</dbReference>
<reference evidence="2 3" key="1">
    <citation type="journal article" date="2016" name="Nat. Microbiol.">
        <title>Genomic inference of the metabolism of cosmopolitan subsurface Archaea, Hadesarchaea.</title>
        <authorList>
            <person name="Baker B.J."/>
            <person name="Saw J.H."/>
            <person name="Lind A.E."/>
            <person name="Lazar C.S."/>
            <person name="Hinrichs K.-U."/>
            <person name="Teske A.P."/>
            <person name="Ettema T.J."/>
        </authorList>
    </citation>
    <scope>NUCLEOTIDE SEQUENCE [LARGE SCALE GENOMIC DNA]</scope>
</reference>
<name>A0A147JSG8_HADYE</name>
<sequence>MIDANGMMVIPGLIETHAHITFHDYSAICQAMNWMENLAYCGITTLISEGLHAWGLGRYYDDPVATKANTITEATIYKRWMPGSALKVVGGALILVRGLTKQDFKEMTDAGVRLIAEIGGGGLSEPEDVMQYIKWAREFGWHVSAHASPCSIPGSSHMSPDKIVKIDPDKVAHLSGGSTPLSWDEIKEIIDKTRRDSALELSAQSNTRMALKIVEYAREKGQLDRIVMGSDQAVGLGLQWGSLWMLMAQVASMTNVPPEQVVAMATGNAARHFSRFVDMNRGIIEPGREADIVITDKPHGSAAKDFLDALKHGDVCAPALVMVDGRVVAIKGRDYQFTQRAVKINGDEKDLSTYGPNVEEYLFGPPAPRYHKWIL</sequence>
<proteinExistence type="predicted"/>
<dbReference type="CDD" id="cd01292">
    <property type="entry name" value="metallo-dependent_hydrolases"/>
    <property type="match status" value="1"/>
</dbReference>
<evidence type="ECO:0000313" key="3">
    <source>
        <dbReference type="Proteomes" id="UP000074294"/>
    </source>
</evidence>
<comment type="caution">
    <text evidence="2">The sequence shown here is derived from an EMBL/GenBank/DDBJ whole genome shotgun (WGS) entry which is preliminary data.</text>
</comment>
<dbReference type="SUPFAM" id="SSF51556">
    <property type="entry name" value="Metallo-dependent hydrolases"/>
    <property type="match status" value="1"/>
</dbReference>
<dbReference type="InterPro" id="IPR051781">
    <property type="entry name" value="Metallo-dep_Hydrolase"/>
</dbReference>
<dbReference type="Gene3D" id="2.30.40.10">
    <property type="entry name" value="Urease, subunit C, domain 1"/>
    <property type="match status" value="1"/>
</dbReference>
<protein>
    <recommendedName>
        <fullName evidence="1">Amidohydrolase-related domain-containing protein</fullName>
    </recommendedName>
</protein>
<dbReference type="SUPFAM" id="SSF51338">
    <property type="entry name" value="Composite domain of metallo-dependent hydrolases"/>
    <property type="match status" value="1"/>
</dbReference>
<dbReference type="Proteomes" id="UP000074294">
    <property type="component" value="Unassembled WGS sequence"/>
</dbReference>
<dbReference type="AlphaFoldDB" id="A0A147JSG8"/>
<dbReference type="Pfam" id="PF01979">
    <property type="entry name" value="Amidohydro_1"/>
    <property type="match status" value="1"/>
</dbReference>